<evidence type="ECO:0000256" key="1">
    <source>
        <dbReference type="SAM" id="MobiDB-lite"/>
    </source>
</evidence>
<dbReference type="STRING" id="670580.A0A1X6MS63"/>
<name>A0A1X6MS63_9APHY</name>
<dbReference type="AlphaFoldDB" id="A0A1X6MS63"/>
<dbReference type="Proteomes" id="UP000194127">
    <property type="component" value="Unassembled WGS sequence"/>
</dbReference>
<accession>A0A1X6MS63</accession>
<protein>
    <recommendedName>
        <fullName evidence="4">Retrotransposon gag domain-containing protein</fullName>
    </recommendedName>
</protein>
<dbReference type="EMBL" id="KZ110603">
    <property type="protein sequence ID" value="OSX59042.1"/>
    <property type="molecule type" value="Genomic_DNA"/>
</dbReference>
<proteinExistence type="predicted"/>
<evidence type="ECO:0008006" key="4">
    <source>
        <dbReference type="Google" id="ProtNLM"/>
    </source>
</evidence>
<reference evidence="2 3" key="1">
    <citation type="submission" date="2017-04" db="EMBL/GenBank/DDBJ databases">
        <title>Genome Sequence of the Model Brown-Rot Fungus Postia placenta SB12.</title>
        <authorList>
            <consortium name="DOE Joint Genome Institute"/>
            <person name="Gaskell J."/>
            <person name="Kersten P."/>
            <person name="Larrondo L.F."/>
            <person name="Canessa P."/>
            <person name="Martinez D."/>
            <person name="Hibbett D."/>
            <person name="Schmoll M."/>
            <person name="Kubicek C.P."/>
            <person name="Martinez A.T."/>
            <person name="Yadav J."/>
            <person name="Master E."/>
            <person name="Magnuson J.K."/>
            <person name="James T."/>
            <person name="Yaver D."/>
            <person name="Berka R."/>
            <person name="Labutti K."/>
            <person name="Lipzen A."/>
            <person name="Aerts A."/>
            <person name="Barry K."/>
            <person name="Henrissat B."/>
            <person name="Blanchette R."/>
            <person name="Grigoriev I."/>
            <person name="Cullen D."/>
        </authorList>
    </citation>
    <scope>NUCLEOTIDE SEQUENCE [LARGE SCALE GENOMIC DNA]</scope>
    <source>
        <strain evidence="2 3">MAD-698-R-SB12</strain>
    </source>
</reference>
<organism evidence="2 3">
    <name type="scientific">Postia placenta MAD-698-R-SB12</name>
    <dbReference type="NCBI Taxonomy" id="670580"/>
    <lineage>
        <taxon>Eukaryota</taxon>
        <taxon>Fungi</taxon>
        <taxon>Dikarya</taxon>
        <taxon>Basidiomycota</taxon>
        <taxon>Agaricomycotina</taxon>
        <taxon>Agaricomycetes</taxon>
        <taxon>Polyporales</taxon>
        <taxon>Adustoporiaceae</taxon>
        <taxon>Rhodonia</taxon>
    </lineage>
</organism>
<sequence length="264" mass="28777">MTQTMMGPKLFSSSVTDSCVPIAPRDPSLLKKDVTRPSDGSGIQKDRLSNTLAPRDPSPTITGQAQEDPNLPRGIEAVTQPTATPQAIPQSFLEPQVETVPKSEPHDSPAVSWASSSSAVSSSTLVPFLLIYWQVNTTLSTIELQVQVALSLLDSDAHAWATPIYAQIAAVTVKVQGAVTPFANVELAKLCADKSTRKRCTTAEFSMLFKGPADHSRYGDLELRDKYLSGVPSCVYHKIELKMFAMWEATEKRAMEIEQQLNIS</sequence>
<dbReference type="RefSeq" id="XP_024335836.1">
    <property type="nucleotide sequence ID" value="XM_024486630.1"/>
</dbReference>
<dbReference type="GeneID" id="36331579"/>
<feature type="compositionally biased region" description="Polar residues" evidence="1">
    <location>
        <begin position="1"/>
        <end position="17"/>
    </location>
</feature>
<keyword evidence="3" id="KW-1185">Reference proteome</keyword>
<evidence type="ECO:0000313" key="3">
    <source>
        <dbReference type="Proteomes" id="UP000194127"/>
    </source>
</evidence>
<dbReference type="OrthoDB" id="3064660at2759"/>
<feature type="region of interest" description="Disordered" evidence="1">
    <location>
        <begin position="1"/>
        <end position="72"/>
    </location>
</feature>
<evidence type="ECO:0000313" key="2">
    <source>
        <dbReference type="EMBL" id="OSX59042.1"/>
    </source>
</evidence>
<gene>
    <name evidence="2" type="ORF">POSPLADRAFT_1152169</name>
</gene>